<dbReference type="PANTHER" id="PTHR13114">
    <property type="entry name" value="MEDIATOR OF RNA POLYMERASE II TRANSCRIPTION SUBUNIT 17"/>
    <property type="match status" value="1"/>
</dbReference>
<dbReference type="OrthoDB" id="5319830at2759"/>
<dbReference type="GO" id="GO:0006357">
    <property type="term" value="P:regulation of transcription by RNA polymerase II"/>
    <property type="evidence" value="ECO:0007669"/>
    <property type="project" value="InterPro"/>
</dbReference>
<evidence type="ECO:0000256" key="5">
    <source>
        <dbReference type="ARBA" id="ARBA00023163"/>
    </source>
</evidence>
<evidence type="ECO:0000256" key="2">
    <source>
        <dbReference type="ARBA" id="ARBA00005635"/>
    </source>
</evidence>
<dbReference type="RefSeq" id="XP_007874155.1">
    <property type="nucleotide sequence ID" value="XM_007875964.1"/>
</dbReference>
<comment type="function">
    <text evidence="8">Component of the Mediator complex, a coactivator involved in the regulated transcription of nearly all RNA polymerase II-dependent genes. Mediator functions as a bridge to convey information from gene-specific regulatory proteins to the basal RNA polymerase II transcription machinery. Mediator is recruited to promoters by direct interactions with regulatory proteins and serves as a scaffold for the assembly of a functional preinitiation complex with RNA polymerase II and the general transcription factors.</text>
</comment>
<dbReference type="eggNOG" id="ENOG502QS9H">
    <property type="taxonomic scope" value="Eukaryota"/>
</dbReference>
<dbReference type="InterPro" id="IPR019313">
    <property type="entry name" value="Mediator_Med17"/>
</dbReference>
<dbReference type="PANTHER" id="PTHR13114:SF7">
    <property type="entry name" value="MEDIATOR OF RNA POLYMERASE II TRANSCRIPTION SUBUNIT 17"/>
    <property type="match status" value="1"/>
</dbReference>
<dbReference type="Proteomes" id="UP000011958">
    <property type="component" value="Unassembled WGS sequence"/>
</dbReference>
<evidence type="ECO:0000256" key="4">
    <source>
        <dbReference type="ARBA" id="ARBA00023015"/>
    </source>
</evidence>
<dbReference type="Pfam" id="PF10156">
    <property type="entry name" value="Med17"/>
    <property type="match status" value="1"/>
</dbReference>
<dbReference type="HOGENOM" id="CLU_015164_1_0_1"/>
<sequence>MDSVDILLVPFPREYSYGYNYDYFLENIVSRIVARYGAFRKLKISSFLDMKDDLDDNDDLKQKQDFNFSDIFDLKCDVQQIKEKLINMISNAQNECSLVLDFVSLLVSSVKPVLGNSSMSTFLKERIPVGSFGCERVRGDIFSEDFVVSKGWKLQALSKVTSDLLDASVKIDKEITLEAKFWDQVNILRQNGWNLMHSRIGRDKNFVINYGIMDVSRIFGRGFAILKRSIDGDIKFDGVDMFETFKITRLRFLENNVIKGEAVWDNSSFSEFFDKNTQILSQRRDSFFEEELLEEIIREINFFDDLNAVILDNGISVEIMESKRLLLLDIVDASTKANEFNKEYDVLCEIVLLALHLFFSYYECQKLKWTDNFPFLSKIQNKKQTRILFPIVSQLSHYFILDEVSKELKSCINVILAEGWTVDYKIKKYVDMDFGISEDSIIQSIVNGPRSVIEMYLPGSSQIVIDIRTVDYKTSFEVDFHNIRINGLMTSKTVCGSILEVLECIIWSINKDFVNVLQEAVTPNWEIKNGELVNINNTMKIKIEVFIQRNEDGIWKIFLYKNGTFVNIQDKISDVLNKIL</sequence>
<evidence type="ECO:0000256" key="3">
    <source>
        <dbReference type="ARBA" id="ARBA00019610"/>
    </source>
</evidence>
<dbReference type="VEuPathDB" id="FungiDB:PNEG_02172"/>
<gene>
    <name evidence="8" type="primary">MED17</name>
    <name evidence="9" type="ORF">PNEG_02172</name>
</gene>
<keyword evidence="5 8" id="KW-0804">Transcription</keyword>
<evidence type="ECO:0000256" key="7">
    <source>
        <dbReference type="ARBA" id="ARBA00032014"/>
    </source>
</evidence>
<keyword evidence="8" id="KW-0010">Activator</keyword>
<dbReference type="GeneID" id="19895865"/>
<organism evidence="9 10">
    <name type="scientific">Pneumocystis murina (strain B123)</name>
    <name type="common">Mouse pneumocystis pneumonia agent</name>
    <name type="synonym">Pneumocystis carinii f. sp. muris</name>
    <dbReference type="NCBI Taxonomy" id="1069680"/>
    <lineage>
        <taxon>Eukaryota</taxon>
        <taxon>Fungi</taxon>
        <taxon>Dikarya</taxon>
        <taxon>Ascomycota</taxon>
        <taxon>Taphrinomycotina</taxon>
        <taxon>Pneumocystomycetes</taxon>
        <taxon>Pneumocystaceae</taxon>
        <taxon>Pneumocystis</taxon>
    </lineage>
</organism>
<name>M7NQP8_PNEMU</name>
<evidence type="ECO:0000256" key="1">
    <source>
        <dbReference type="ARBA" id="ARBA00004123"/>
    </source>
</evidence>
<dbReference type="AlphaFoldDB" id="M7NQP8"/>
<dbReference type="GO" id="GO:0070847">
    <property type="term" value="C:core mediator complex"/>
    <property type="evidence" value="ECO:0007669"/>
    <property type="project" value="TreeGrafter"/>
</dbReference>
<evidence type="ECO:0000256" key="8">
    <source>
        <dbReference type="RuleBase" id="RU364140"/>
    </source>
</evidence>
<keyword evidence="10" id="KW-1185">Reference proteome</keyword>
<evidence type="ECO:0000313" key="10">
    <source>
        <dbReference type="Proteomes" id="UP000011958"/>
    </source>
</evidence>
<proteinExistence type="inferred from homology"/>
<dbReference type="OMA" id="FHNIRIN"/>
<dbReference type="EMBL" id="AFWA02000012">
    <property type="protein sequence ID" value="EMR09587.1"/>
    <property type="molecule type" value="Genomic_DNA"/>
</dbReference>
<comment type="subcellular location">
    <subcellularLocation>
        <location evidence="1 8">Nucleus</location>
    </subcellularLocation>
</comment>
<comment type="subunit">
    <text evidence="8">Component of the Mediator complex.</text>
</comment>
<accession>M7NQP8</accession>
<keyword evidence="4 8" id="KW-0805">Transcription regulation</keyword>
<dbReference type="Gene3D" id="6.10.250.2620">
    <property type="match status" value="1"/>
</dbReference>
<keyword evidence="6 8" id="KW-0539">Nucleus</keyword>
<evidence type="ECO:0000256" key="6">
    <source>
        <dbReference type="ARBA" id="ARBA00023242"/>
    </source>
</evidence>
<comment type="similarity">
    <text evidence="2 8">Belongs to the Mediator complex subunit 17 family.</text>
</comment>
<dbReference type="STRING" id="1069680.M7NQP8"/>
<evidence type="ECO:0000313" key="9">
    <source>
        <dbReference type="EMBL" id="EMR09587.1"/>
    </source>
</evidence>
<comment type="caution">
    <text evidence="9">The sequence shown here is derived from an EMBL/GenBank/DDBJ whole genome shotgun (WGS) entry which is preliminary data.</text>
</comment>
<dbReference type="GO" id="GO:0016592">
    <property type="term" value="C:mediator complex"/>
    <property type="evidence" value="ECO:0007669"/>
    <property type="project" value="InterPro"/>
</dbReference>
<protein>
    <recommendedName>
        <fullName evidence="3 8">Mediator of RNA polymerase II transcription subunit 17</fullName>
    </recommendedName>
    <alternativeName>
        <fullName evidence="7 8">Mediator complex subunit 17</fullName>
    </alternativeName>
</protein>
<dbReference type="GO" id="GO:0003712">
    <property type="term" value="F:transcription coregulator activity"/>
    <property type="evidence" value="ECO:0007669"/>
    <property type="project" value="InterPro"/>
</dbReference>
<reference evidence="10" key="1">
    <citation type="journal article" date="2016" name="Nat. Commun.">
        <title>Genome analysis of three Pneumocystis species reveals adaptation mechanisms to life exclusively in mammalian hosts.</title>
        <authorList>
            <person name="Ma L."/>
            <person name="Chen Z."/>
            <person name="Huang D.W."/>
            <person name="Kutty G."/>
            <person name="Ishihara M."/>
            <person name="Wang H."/>
            <person name="Abouelleil A."/>
            <person name="Bishop L."/>
            <person name="Davey E."/>
            <person name="Deng R."/>
            <person name="Deng X."/>
            <person name="Fan L."/>
            <person name="Fantoni G."/>
            <person name="Fitzgerald M."/>
            <person name="Gogineni E."/>
            <person name="Goldberg J.M."/>
            <person name="Handley G."/>
            <person name="Hu X."/>
            <person name="Huber C."/>
            <person name="Jiao X."/>
            <person name="Jones K."/>
            <person name="Levin J.Z."/>
            <person name="Liu Y."/>
            <person name="Macdonald P."/>
            <person name="Melnikov A."/>
            <person name="Raley C."/>
            <person name="Sassi M."/>
            <person name="Sherman B.T."/>
            <person name="Song X."/>
            <person name="Sykes S."/>
            <person name="Tran B."/>
            <person name="Walsh L."/>
            <person name="Xia Y."/>
            <person name="Yang J."/>
            <person name="Young S."/>
            <person name="Zeng Q."/>
            <person name="Zheng X."/>
            <person name="Stephens R."/>
            <person name="Nusbaum C."/>
            <person name="Birren B.W."/>
            <person name="Azadi P."/>
            <person name="Lempicki R.A."/>
            <person name="Cuomo C.A."/>
            <person name="Kovacs J.A."/>
        </authorList>
    </citation>
    <scope>NUCLEOTIDE SEQUENCE [LARGE SCALE GENOMIC DNA]</scope>
    <source>
        <strain evidence="10">B123</strain>
    </source>
</reference>